<comment type="caution">
    <text evidence="2">The sequence shown here is derived from an EMBL/GenBank/DDBJ whole genome shotgun (WGS) entry which is preliminary data.</text>
</comment>
<gene>
    <name evidence="2" type="ORF">B0I28_102172</name>
</gene>
<accession>A0A2T0URU2</accession>
<sequence>MHSDPLPFNPREEERKNKRLTFILGTILTIGVIAFIACQVAIRDWQ</sequence>
<dbReference type="Proteomes" id="UP000238176">
    <property type="component" value="Unassembled WGS sequence"/>
</dbReference>
<keyword evidence="1" id="KW-1133">Transmembrane helix</keyword>
<organism evidence="2 3">
    <name type="scientific">Glycomyces artemisiae</name>
    <dbReference type="NCBI Taxonomy" id="1076443"/>
    <lineage>
        <taxon>Bacteria</taxon>
        <taxon>Bacillati</taxon>
        <taxon>Actinomycetota</taxon>
        <taxon>Actinomycetes</taxon>
        <taxon>Glycomycetales</taxon>
        <taxon>Glycomycetaceae</taxon>
        <taxon>Glycomyces</taxon>
    </lineage>
</organism>
<evidence type="ECO:0000313" key="3">
    <source>
        <dbReference type="Proteomes" id="UP000238176"/>
    </source>
</evidence>
<dbReference type="EMBL" id="PVTJ01000002">
    <property type="protein sequence ID" value="PRY60567.1"/>
    <property type="molecule type" value="Genomic_DNA"/>
</dbReference>
<keyword evidence="1" id="KW-0812">Transmembrane</keyword>
<dbReference type="RefSeq" id="WP_181245646.1">
    <property type="nucleotide sequence ID" value="NZ_PVTJ01000002.1"/>
</dbReference>
<proteinExistence type="predicted"/>
<evidence type="ECO:0000313" key="2">
    <source>
        <dbReference type="EMBL" id="PRY60567.1"/>
    </source>
</evidence>
<feature type="transmembrane region" description="Helical" evidence="1">
    <location>
        <begin position="20"/>
        <end position="42"/>
    </location>
</feature>
<protein>
    <submittedName>
        <fullName evidence="2">Uncharacterized protein</fullName>
    </submittedName>
</protein>
<name>A0A2T0URU2_9ACTN</name>
<keyword evidence="1" id="KW-0472">Membrane</keyword>
<evidence type="ECO:0000256" key="1">
    <source>
        <dbReference type="SAM" id="Phobius"/>
    </source>
</evidence>
<keyword evidence="3" id="KW-1185">Reference proteome</keyword>
<dbReference type="AlphaFoldDB" id="A0A2T0URU2"/>
<reference evidence="2 3" key="1">
    <citation type="submission" date="2018-03" db="EMBL/GenBank/DDBJ databases">
        <title>Genomic Encyclopedia of Type Strains, Phase III (KMG-III): the genomes of soil and plant-associated and newly described type strains.</title>
        <authorList>
            <person name="Whitman W."/>
        </authorList>
    </citation>
    <scope>NUCLEOTIDE SEQUENCE [LARGE SCALE GENOMIC DNA]</scope>
    <source>
        <strain evidence="2 3">CGMCC 4.7067</strain>
    </source>
</reference>